<dbReference type="Gene3D" id="3.30.420.10">
    <property type="entry name" value="Ribonuclease H-like superfamily/Ribonuclease H"/>
    <property type="match status" value="1"/>
</dbReference>
<dbReference type="RefSeq" id="XP_033570887.1">
    <property type="nucleotide sequence ID" value="XM_033712834.1"/>
</dbReference>
<dbReference type="GeneID" id="54453727"/>
<dbReference type="GO" id="GO:0003676">
    <property type="term" value="F:nucleic acid binding"/>
    <property type="evidence" value="ECO:0007669"/>
    <property type="project" value="InterPro"/>
</dbReference>
<dbReference type="PANTHER" id="PTHR43040">
    <property type="entry name" value="RIBONUCLEASE D"/>
    <property type="match status" value="1"/>
</dbReference>
<keyword evidence="2" id="KW-1185">Reference proteome</keyword>
<reference evidence="3" key="3">
    <citation type="submission" date="2025-04" db="UniProtKB">
        <authorList>
            <consortium name="RefSeq"/>
        </authorList>
    </citation>
    <scope>IDENTIFICATION</scope>
    <source>
        <strain evidence="3">CBS 304.34</strain>
    </source>
</reference>
<sequence length="272" mass="31098">MIQTSNVRDQEASSKLVDFITQARIQGPQLIVDVQGTEYCIKAICVLIIFMPTKNHLATIFVDGPDILIRPGTDGTTIKGLLENPAIPKGFFDVRKASNAFYKHFGITLQGVMDIQLMECALRKNMYKDQSRRELFSLGDCAERGLSAVPPLPVTSDKIKQWKYTAIHASHKLEVKKGGSETVWSIWRPIFPLRTYTSTQVQILALLCEYYWKRMGDDEKKDVSLMSSKRVMESLELKREPREVERMLPWWDSGMVENEVAKVRAERQLTIN</sequence>
<reference evidence="1 3" key="1">
    <citation type="journal article" date="2020" name="Stud. Mycol.">
        <title>101 Dothideomycetes genomes: a test case for predicting lifestyles and emergence of pathogens.</title>
        <authorList>
            <person name="Haridas S."/>
            <person name="Albert R."/>
            <person name="Binder M."/>
            <person name="Bloem J."/>
            <person name="Labutti K."/>
            <person name="Salamov A."/>
            <person name="Andreopoulos B."/>
            <person name="Baker S."/>
            <person name="Barry K."/>
            <person name="Bills G."/>
            <person name="Bluhm B."/>
            <person name="Cannon C."/>
            <person name="Castanera R."/>
            <person name="Culley D."/>
            <person name="Daum C."/>
            <person name="Ezra D."/>
            <person name="Gonzalez J."/>
            <person name="Henrissat B."/>
            <person name="Kuo A."/>
            <person name="Liang C."/>
            <person name="Lipzen A."/>
            <person name="Lutzoni F."/>
            <person name="Magnuson J."/>
            <person name="Mondo S."/>
            <person name="Nolan M."/>
            <person name="Ohm R."/>
            <person name="Pangilinan J."/>
            <person name="Park H.-J."/>
            <person name="Ramirez L."/>
            <person name="Alfaro M."/>
            <person name="Sun H."/>
            <person name="Tritt A."/>
            <person name="Yoshinaga Y."/>
            <person name="Zwiers L.-H."/>
            <person name="Turgeon B."/>
            <person name="Goodwin S."/>
            <person name="Spatafora J."/>
            <person name="Crous P."/>
            <person name="Grigoriev I."/>
        </authorList>
    </citation>
    <scope>NUCLEOTIDE SEQUENCE</scope>
    <source>
        <strain evidence="1 3">CBS 304.34</strain>
    </source>
</reference>
<dbReference type="EMBL" id="MU003715">
    <property type="protein sequence ID" value="KAF2803923.1"/>
    <property type="molecule type" value="Genomic_DNA"/>
</dbReference>
<dbReference type="PANTHER" id="PTHR43040:SF1">
    <property type="entry name" value="RIBONUCLEASE D"/>
    <property type="match status" value="1"/>
</dbReference>
<dbReference type="Proteomes" id="UP000504636">
    <property type="component" value="Unplaced"/>
</dbReference>
<protein>
    <recommendedName>
        <fullName evidence="4">3'-5' exonuclease domain-containing protein</fullName>
    </recommendedName>
</protein>
<accession>A0A6A6Y5X0</accession>
<proteinExistence type="predicted"/>
<gene>
    <name evidence="1 3" type="ORF">BDZ99DRAFT_155925</name>
</gene>
<evidence type="ECO:0000313" key="3">
    <source>
        <dbReference type="RefSeq" id="XP_033570887.1"/>
    </source>
</evidence>
<evidence type="ECO:0000313" key="2">
    <source>
        <dbReference type="Proteomes" id="UP000504636"/>
    </source>
</evidence>
<dbReference type="InterPro" id="IPR012337">
    <property type="entry name" value="RNaseH-like_sf"/>
</dbReference>
<reference evidence="3" key="2">
    <citation type="submission" date="2020-04" db="EMBL/GenBank/DDBJ databases">
        <authorList>
            <consortium name="NCBI Genome Project"/>
        </authorList>
    </citation>
    <scope>NUCLEOTIDE SEQUENCE</scope>
    <source>
        <strain evidence="3">CBS 304.34</strain>
    </source>
</reference>
<organism evidence="1">
    <name type="scientific">Mytilinidion resinicola</name>
    <dbReference type="NCBI Taxonomy" id="574789"/>
    <lineage>
        <taxon>Eukaryota</taxon>
        <taxon>Fungi</taxon>
        <taxon>Dikarya</taxon>
        <taxon>Ascomycota</taxon>
        <taxon>Pezizomycotina</taxon>
        <taxon>Dothideomycetes</taxon>
        <taxon>Pleosporomycetidae</taxon>
        <taxon>Mytilinidiales</taxon>
        <taxon>Mytilinidiaceae</taxon>
        <taxon>Mytilinidion</taxon>
    </lineage>
</organism>
<evidence type="ECO:0008006" key="4">
    <source>
        <dbReference type="Google" id="ProtNLM"/>
    </source>
</evidence>
<dbReference type="AlphaFoldDB" id="A0A6A6Y5X0"/>
<evidence type="ECO:0000313" key="1">
    <source>
        <dbReference type="EMBL" id="KAF2803923.1"/>
    </source>
</evidence>
<dbReference type="InterPro" id="IPR036397">
    <property type="entry name" value="RNaseH_sf"/>
</dbReference>
<name>A0A6A6Y5X0_9PEZI</name>
<dbReference type="SUPFAM" id="SSF53098">
    <property type="entry name" value="Ribonuclease H-like"/>
    <property type="match status" value="1"/>
</dbReference>
<dbReference type="OrthoDB" id="26838at2759"/>